<feature type="transmembrane region" description="Helical" evidence="5">
    <location>
        <begin position="313"/>
        <end position="332"/>
    </location>
</feature>
<dbReference type="EMBL" id="CALTRL010006424">
    <property type="protein sequence ID" value="CAH7690886.1"/>
    <property type="molecule type" value="Genomic_DNA"/>
</dbReference>
<keyword evidence="2 5" id="KW-0812">Transmembrane</keyword>
<dbReference type="PANTHER" id="PTHR23502:SF184">
    <property type="entry name" value="MAJOR FACILITATOR SUPERFAMILY (MFS) PROFILE DOMAIN-CONTAINING PROTEIN"/>
    <property type="match status" value="1"/>
</dbReference>
<dbReference type="Proteomes" id="UP001153365">
    <property type="component" value="Unassembled WGS sequence"/>
</dbReference>
<feature type="transmembrane region" description="Helical" evidence="5">
    <location>
        <begin position="206"/>
        <end position="224"/>
    </location>
</feature>
<keyword evidence="3 5" id="KW-1133">Transmembrane helix</keyword>
<comment type="caution">
    <text evidence="7">The sequence shown here is derived from an EMBL/GenBank/DDBJ whole genome shotgun (WGS) entry which is preliminary data.</text>
</comment>
<sequence length="415" mass="46378">PFSKLVGRFLALRISYGAFIIINAACGFTHTQKQMMILRTFAGIFLAAPVSLGPIILGELWGAKYRGRPLALNSLAIVVGPAIGRVLGQALLDKINWRWIFWLTSMLFTVLGVSIIISGPKSLFSHFFRPMRLKTVEEKENSVKSSSRDIILSPNFSKSKTPKGFGILKTMYEGLLTYIFNQINSLYSTLRALIPCPLRIMFSDPLVFMLSVHMGLIYTLYYMTSEYAPDVYEEVFKQSPLLSSLHMCSMGIGSIFASKLNTDTLSKFCDTLRIKKSSLQKLPEYKFRCMFPGVIFLPLGTGLFSFSTQGSNLWIVADLGLFFFGAGIVLSFRKATTYIIDTFGSQAAAALSAINILRRFAAFFIPIFVILTKPHLKCKWAEFSGAIVSLTLICPMPIVFFLKGKNIRRFPVQAL</sequence>
<dbReference type="InterPro" id="IPR036259">
    <property type="entry name" value="MFS_trans_sf"/>
</dbReference>
<dbReference type="GO" id="GO:0022857">
    <property type="term" value="F:transmembrane transporter activity"/>
    <property type="evidence" value="ECO:0007669"/>
    <property type="project" value="InterPro"/>
</dbReference>
<proteinExistence type="predicted"/>
<dbReference type="SUPFAM" id="SSF103473">
    <property type="entry name" value="MFS general substrate transporter"/>
    <property type="match status" value="1"/>
</dbReference>
<evidence type="ECO:0000259" key="6">
    <source>
        <dbReference type="PROSITE" id="PS50850"/>
    </source>
</evidence>
<dbReference type="PANTHER" id="PTHR23502">
    <property type="entry name" value="MAJOR FACILITATOR SUPERFAMILY"/>
    <property type="match status" value="1"/>
</dbReference>
<feature type="transmembrane region" description="Helical" evidence="5">
    <location>
        <begin position="69"/>
        <end position="87"/>
    </location>
</feature>
<evidence type="ECO:0000256" key="2">
    <source>
        <dbReference type="ARBA" id="ARBA00022692"/>
    </source>
</evidence>
<dbReference type="GO" id="GO:0005886">
    <property type="term" value="C:plasma membrane"/>
    <property type="evidence" value="ECO:0007669"/>
    <property type="project" value="TreeGrafter"/>
</dbReference>
<feature type="domain" description="Major facilitator superfamily (MFS) profile" evidence="6">
    <location>
        <begin position="1"/>
        <end position="409"/>
    </location>
</feature>
<feature type="transmembrane region" description="Helical" evidence="5">
    <location>
        <begin position="99"/>
        <end position="119"/>
    </location>
</feature>
<comment type="subcellular location">
    <subcellularLocation>
        <location evidence="1">Membrane</location>
        <topology evidence="1">Multi-pass membrane protein</topology>
    </subcellularLocation>
</comment>
<name>A0AAV0BX14_PHAPC</name>
<gene>
    <name evidence="7" type="ORF">PPACK8108_LOCUS26348</name>
</gene>
<feature type="transmembrane region" description="Helical" evidence="5">
    <location>
        <begin position="37"/>
        <end position="57"/>
    </location>
</feature>
<evidence type="ECO:0000256" key="4">
    <source>
        <dbReference type="ARBA" id="ARBA00023136"/>
    </source>
</evidence>
<reference evidence="7" key="1">
    <citation type="submission" date="2022-06" db="EMBL/GenBank/DDBJ databases">
        <authorList>
            <consortium name="SYNGENTA / RWTH Aachen University"/>
        </authorList>
    </citation>
    <scope>NUCLEOTIDE SEQUENCE</scope>
</reference>
<feature type="transmembrane region" description="Helical" evidence="5">
    <location>
        <begin position="383"/>
        <end position="402"/>
    </location>
</feature>
<accession>A0AAV0BX14</accession>
<feature type="transmembrane region" description="Helical" evidence="5">
    <location>
        <begin position="6"/>
        <end position="25"/>
    </location>
</feature>
<feature type="transmembrane region" description="Helical" evidence="5">
    <location>
        <begin position="353"/>
        <end position="371"/>
    </location>
</feature>
<keyword evidence="4 5" id="KW-0472">Membrane</keyword>
<dbReference type="AlphaFoldDB" id="A0AAV0BX14"/>
<evidence type="ECO:0000256" key="3">
    <source>
        <dbReference type="ARBA" id="ARBA00022989"/>
    </source>
</evidence>
<dbReference type="PROSITE" id="PS50850">
    <property type="entry name" value="MFS"/>
    <property type="match status" value="1"/>
</dbReference>
<evidence type="ECO:0000256" key="1">
    <source>
        <dbReference type="ARBA" id="ARBA00004141"/>
    </source>
</evidence>
<feature type="non-terminal residue" evidence="7">
    <location>
        <position position="1"/>
    </location>
</feature>
<protein>
    <submittedName>
        <fullName evidence="7">Major facilitator superfamily domain-containing protein</fullName>
    </submittedName>
</protein>
<evidence type="ECO:0000313" key="8">
    <source>
        <dbReference type="Proteomes" id="UP001153365"/>
    </source>
</evidence>
<keyword evidence="8" id="KW-1185">Reference proteome</keyword>
<dbReference type="Gene3D" id="1.20.1250.20">
    <property type="entry name" value="MFS general substrate transporter like domains"/>
    <property type="match status" value="1"/>
</dbReference>
<evidence type="ECO:0000256" key="5">
    <source>
        <dbReference type="SAM" id="Phobius"/>
    </source>
</evidence>
<dbReference type="InterPro" id="IPR020846">
    <property type="entry name" value="MFS_dom"/>
</dbReference>
<dbReference type="InterPro" id="IPR011701">
    <property type="entry name" value="MFS"/>
</dbReference>
<evidence type="ECO:0000313" key="7">
    <source>
        <dbReference type="EMBL" id="CAH7690886.1"/>
    </source>
</evidence>
<dbReference type="Pfam" id="PF07690">
    <property type="entry name" value="MFS_1"/>
    <property type="match status" value="1"/>
</dbReference>
<organism evidence="7 8">
    <name type="scientific">Phakopsora pachyrhizi</name>
    <name type="common">Asian soybean rust disease fungus</name>
    <dbReference type="NCBI Taxonomy" id="170000"/>
    <lineage>
        <taxon>Eukaryota</taxon>
        <taxon>Fungi</taxon>
        <taxon>Dikarya</taxon>
        <taxon>Basidiomycota</taxon>
        <taxon>Pucciniomycotina</taxon>
        <taxon>Pucciniomycetes</taxon>
        <taxon>Pucciniales</taxon>
        <taxon>Phakopsoraceae</taxon>
        <taxon>Phakopsora</taxon>
    </lineage>
</organism>